<dbReference type="STRING" id="1093900.A0A507B517"/>
<dbReference type="InterPro" id="IPR021719">
    <property type="entry name" value="Prot_inh_I78"/>
</dbReference>
<dbReference type="RefSeq" id="XP_030994150.1">
    <property type="nucleotide sequence ID" value="XM_031141529.1"/>
</dbReference>
<dbReference type="EMBL" id="SKBQ01000040">
    <property type="protein sequence ID" value="TPX12439.1"/>
    <property type="molecule type" value="Genomic_DNA"/>
</dbReference>
<dbReference type="PANTHER" id="PTHR39600">
    <property type="entry name" value="PEPTIDASE INHIBITOR I78 FAMILY PROTEIN"/>
    <property type="match status" value="1"/>
</dbReference>
<dbReference type="Gene3D" id="3.30.10.10">
    <property type="entry name" value="Trypsin Inhibitor V, subunit A"/>
    <property type="match status" value="1"/>
</dbReference>
<accession>A0A507B517</accession>
<name>A0A507B517_9PEZI</name>
<evidence type="ECO:0000313" key="1">
    <source>
        <dbReference type="EMBL" id="TPX12439.1"/>
    </source>
</evidence>
<dbReference type="PANTHER" id="PTHR39600:SF1">
    <property type="entry name" value="PEPTIDASE INHIBITOR I78 FAMILY PROTEIN"/>
    <property type="match status" value="1"/>
</dbReference>
<sequence length="85" mass="9478">MPLVVPGVTTKSGDKTEEWSNKLVGKKLSDGASDEIYPPQNFSKRDLPQQTRVIEPGQMVTKDFHPDRLNIHLKEDGTVSHVNHG</sequence>
<keyword evidence="2" id="KW-1185">Reference proteome</keyword>
<dbReference type="InParanoid" id="A0A507B517"/>
<comment type="caution">
    <text evidence="1">The sequence shown here is derived from an EMBL/GenBank/DDBJ whole genome shotgun (WGS) entry which is preliminary data.</text>
</comment>
<dbReference type="OrthoDB" id="10013825at2759"/>
<dbReference type="GeneID" id="41974298"/>
<gene>
    <name evidence="1" type="ORF">E0L32_006851</name>
</gene>
<organism evidence="1 2">
    <name type="scientific">Thyridium curvatum</name>
    <dbReference type="NCBI Taxonomy" id="1093900"/>
    <lineage>
        <taxon>Eukaryota</taxon>
        <taxon>Fungi</taxon>
        <taxon>Dikarya</taxon>
        <taxon>Ascomycota</taxon>
        <taxon>Pezizomycotina</taxon>
        <taxon>Sordariomycetes</taxon>
        <taxon>Sordariomycetidae</taxon>
        <taxon>Thyridiales</taxon>
        <taxon>Thyridiaceae</taxon>
        <taxon>Thyridium</taxon>
    </lineage>
</organism>
<evidence type="ECO:0000313" key="2">
    <source>
        <dbReference type="Proteomes" id="UP000319257"/>
    </source>
</evidence>
<dbReference type="AlphaFoldDB" id="A0A507B517"/>
<protein>
    <recommendedName>
        <fullName evidence="3">Pua rna binding domain-containing protein</fullName>
    </recommendedName>
</protein>
<dbReference type="Pfam" id="PF11720">
    <property type="entry name" value="Inhibitor_I78"/>
    <property type="match status" value="1"/>
</dbReference>
<dbReference type="Proteomes" id="UP000319257">
    <property type="component" value="Unassembled WGS sequence"/>
</dbReference>
<evidence type="ECO:0008006" key="3">
    <source>
        <dbReference type="Google" id="ProtNLM"/>
    </source>
</evidence>
<reference evidence="1 2" key="1">
    <citation type="submission" date="2019-06" db="EMBL/GenBank/DDBJ databases">
        <title>Draft genome sequence of the filamentous fungus Phialemoniopsis curvata isolated from diesel fuel.</title>
        <authorList>
            <person name="Varaljay V.A."/>
            <person name="Lyon W.J."/>
            <person name="Crouch A.L."/>
            <person name="Drake C.E."/>
            <person name="Hollomon J.M."/>
            <person name="Nadeau L.J."/>
            <person name="Nunn H.S."/>
            <person name="Stevenson B.S."/>
            <person name="Bojanowski C.L."/>
            <person name="Crookes-Goodson W.J."/>
        </authorList>
    </citation>
    <scope>NUCLEOTIDE SEQUENCE [LARGE SCALE GENOMIC DNA]</scope>
    <source>
        <strain evidence="1 2">D216</strain>
    </source>
</reference>
<proteinExistence type="predicted"/>